<keyword evidence="3 5" id="KW-0288">FMN</keyword>
<dbReference type="PROSITE" id="PS01064">
    <property type="entry name" value="PYRIDOX_OXIDASE"/>
    <property type="match status" value="1"/>
</dbReference>
<comment type="caution">
    <text evidence="5">Lacks conserved residue(s) required for the propagation of feature annotation.</text>
</comment>
<keyword evidence="5" id="KW-0664">Pyridoxine biosynthesis</keyword>
<comment type="pathway">
    <text evidence="5">Cofactor metabolism; pyridoxal 5'-phosphate salvage; pyridoxal 5'-phosphate from pyridoxine 5'-phosphate: step 1/1.</text>
</comment>
<gene>
    <name evidence="5 8" type="primary">pdxH</name>
    <name evidence="8" type="ORF">ACFSR2_16395</name>
</gene>
<comment type="caution">
    <text evidence="8">The sequence shown here is derived from an EMBL/GenBank/DDBJ whole genome shotgun (WGS) entry which is preliminary data.</text>
</comment>
<dbReference type="Pfam" id="PF10590">
    <property type="entry name" value="PNP_phzG_C"/>
    <property type="match status" value="1"/>
</dbReference>
<dbReference type="InterPro" id="IPR000659">
    <property type="entry name" value="Pyridox_Oxase"/>
</dbReference>
<evidence type="ECO:0000256" key="5">
    <source>
        <dbReference type="HAMAP-Rule" id="MF_01629"/>
    </source>
</evidence>
<evidence type="ECO:0000256" key="1">
    <source>
        <dbReference type="ARBA" id="ARBA00007301"/>
    </source>
</evidence>
<comment type="cofactor">
    <cofactor evidence="5">
        <name>FMN</name>
        <dbReference type="ChEBI" id="CHEBI:58210"/>
    </cofactor>
    <text evidence="5">Binds 1 FMN per subunit.</text>
</comment>
<comment type="pathway">
    <text evidence="5">Cofactor metabolism; pyridoxal 5'-phosphate salvage; pyridoxal 5'-phosphate from pyridoxamine 5'-phosphate: step 1/1.</text>
</comment>
<comment type="subunit">
    <text evidence="5">Homodimer.</text>
</comment>
<dbReference type="PANTHER" id="PTHR10851:SF0">
    <property type="entry name" value="PYRIDOXINE-5'-PHOSPHATE OXIDASE"/>
    <property type="match status" value="1"/>
</dbReference>
<dbReference type="NCBIfam" id="NF004231">
    <property type="entry name" value="PRK05679.1"/>
    <property type="match status" value="1"/>
</dbReference>
<dbReference type="PANTHER" id="PTHR10851">
    <property type="entry name" value="PYRIDOXINE-5-PHOSPHATE OXIDASE"/>
    <property type="match status" value="1"/>
</dbReference>
<dbReference type="InterPro" id="IPR011576">
    <property type="entry name" value="Pyridox_Oxase_N"/>
</dbReference>
<evidence type="ECO:0000256" key="3">
    <source>
        <dbReference type="ARBA" id="ARBA00022643"/>
    </source>
</evidence>
<dbReference type="HAMAP" id="MF_01629">
    <property type="entry name" value="PdxH"/>
    <property type="match status" value="1"/>
</dbReference>
<dbReference type="NCBIfam" id="TIGR00558">
    <property type="entry name" value="pdxH"/>
    <property type="match status" value="1"/>
</dbReference>
<evidence type="ECO:0000259" key="6">
    <source>
        <dbReference type="Pfam" id="PF01243"/>
    </source>
</evidence>
<reference evidence="9" key="1">
    <citation type="journal article" date="2019" name="Int. J. Syst. Evol. Microbiol.">
        <title>The Global Catalogue of Microorganisms (GCM) 10K type strain sequencing project: providing services to taxonomists for standard genome sequencing and annotation.</title>
        <authorList>
            <consortium name="The Broad Institute Genomics Platform"/>
            <consortium name="The Broad Institute Genome Sequencing Center for Infectious Disease"/>
            <person name="Wu L."/>
            <person name="Ma J."/>
        </authorList>
    </citation>
    <scope>NUCLEOTIDE SEQUENCE [LARGE SCALE GENOMIC DNA]</scope>
    <source>
        <strain evidence="9">KCTC 52344</strain>
    </source>
</reference>
<dbReference type="EC" id="1.4.3.5" evidence="5"/>
<comment type="catalytic activity">
    <reaction evidence="5">
        <text>pyridoxamine 5'-phosphate + O2 + H2O = pyridoxal 5'-phosphate + H2O2 + NH4(+)</text>
        <dbReference type="Rhea" id="RHEA:15817"/>
        <dbReference type="ChEBI" id="CHEBI:15377"/>
        <dbReference type="ChEBI" id="CHEBI:15379"/>
        <dbReference type="ChEBI" id="CHEBI:16240"/>
        <dbReference type="ChEBI" id="CHEBI:28938"/>
        <dbReference type="ChEBI" id="CHEBI:58451"/>
        <dbReference type="ChEBI" id="CHEBI:597326"/>
        <dbReference type="EC" id="1.4.3.5"/>
    </reaction>
</comment>
<comment type="catalytic activity">
    <reaction evidence="5">
        <text>pyridoxine 5'-phosphate + O2 = pyridoxal 5'-phosphate + H2O2</text>
        <dbReference type="Rhea" id="RHEA:15149"/>
        <dbReference type="ChEBI" id="CHEBI:15379"/>
        <dbReference type="ChEBI" id="CHEBI:16240"/>
        <dbReference type="ChEBI" id="CHEBI:58589"/>
        <dbReference type="ChEBI" id="CHEBI:597326"/>
        <dbReference type="EC" id="1.4.3.5"/>
    </reaction>
</comment>
<feature type="domain" description="Pyridoxamine 5'-phosphate oxidase N-terminal" evidence="6">
    <location>
        <begin position="37"/>
        <end position="147"/>
    </location>
</feature>
<dbReference type="RefSeq" id="WP_340237389.1">
    <property type="nucleotide sequence ID" value="NZ_JBBEWC010000008.1"/>
</dbReference>
<keyword evidence="2 5" id="KW-0285">Flavoprotein</keyword>
<dbReference type="InterPro" id="IPR012349">
    <property type="entry name" value="Split_barrel_FMN-bd"/>
</dbReference>
<dbReference type="Pfam" id="PF01243">
    <property type="entry name" value="PNPOx_N"/>
    <property type="match status" value="1"/>
</dbReference>
<feature type="binding site" evidence="5">
    <location>
        <position position="68"/>
    </location>
    <ligand>
        <name>substrate</name>
    </ligand>
</feature>
<evidence type="ECO:0000313" key="8">
    <source>
        <dbReference type="EMBL" id="MFD2522479.1"/>
    </source>
</evidence>
<sequence length="213" mass="24576">MNKKTDVASLRLNYLLNELVEENVLENPIKQFEKWFNEAVDAKVLEPNAMHLATISNGKPHGRIVLLKGFDENGFVFFTNYESNKGKEMAEVPFASLTFFWGGMERQVRIEGQIEKTSAAESDEYFQVRPRGSQIGAWVSKQSSVVSREELEARQQQLEAQYGDGFIPRPPHWGGYRLIPEKIEFWQGRPSRLHDRILFTDIDGSWKIERLSP</sequence>
<dbReference type="InterPro" id="IPR019740">
    <property type="entry name" value="Pyridox_Oxase_CS"/>
</dbReference>
<feature type="binding site" evidence="5">
    <location>
        <position position="125"/>
    </location>
    <ligand>
        <name>substrate</name>
    </ligand>
</feature>
<dbReference type="GO" id="GO:0004733">
    <property type="term" value="F:pyridoxamine phosphate oxidase activity"/>
    <property type="evidence" value="ECO:0007669"/>
    <property type="project" value="UniProtKB-EC"/>
</dbReference>
<dbReference type="EMBL" id="JBHULC010000021">
    <property type="protein sequence ID" value="MFD2522479.1"/>
    <property type="molecule type" value="Genomic_DNA"/>
</dbReference>
<feature type="binding site" evidence="5">
    <location>
        <position position="85"/>
    </location>
    <ligand>
        <name>FMN</name>
        <dbReference type="ChEBI" id="CHEBI:58210"/>
    </ligand>
</feature>
<feature type="binding site" evidence="5">
    <location>
        <begin position="78"/>
        <end position="79"/>
    </location>
    <ligand>
        <name>FMN</name>
        <dbReference type="ChEBI" id="CHEBI:58210"/>
    </ligand>
</feature>
<feature type="binding site" evidence="5">
    <location>
        <position position="133"/>
    </location>
    <ligand>
        <name>substrate</name>
    </ligand>
</feature>
<feature type="domain" description="Pyridoxine 5'-phosphate oxidase dimerisation C-terminal" evidence="7">
    <location>
        <begin position="173"/>
        <end position="213"/>
    </location>
</feature>
<keyword evidence="4 5" id="KW-0560">Oxidoreductase</keyword>
<comment type="function">
    <text evidence="5">Catalyzes the oxidation of either pyridoxine 5'-phosphate (PNP) or pyridoxamine 5'-phosphate (PMP) into pyridoxal 5'-phosphate (PLP).</text>
</comment>
<feature type="binding site" evidence="5">
    <location>
        <position position="129"/>
    </location>
    <ligand>
        <name>substrate</name>
    </ligand>
</feature>
<name>A0ABW5J8X1_9BACT</name>
<evidence type="ECO:0000259" key="7">
    <source>
        <dbReference type="Pfam" id="PF10590"/>
    </source>
</evidence>
<evidence type="ECO:0000313" key="9">
    <source>
        <dbReference type="Proteomes" id="UP001597510"/>
    </source>
</evidence>
<evidence type="ECO:0000256" key="2">
    <source>
        <dbReference type="ARBA" id="ARBA00022630"/>
    </source>
</evidence>
<feature type="binding site" evidence="5">
    <location>
        <begin position="192"/>
        <end position="194"/>
    </location>
    <ligand>
        <name>substrate</name>
    </ligand>
</feature>
<dbReference type="Proteomes" id="UP001597510">
    <property type="component" value="Unassembled WGS sequence"/>
</dbReference>
<dbReference type="SUPFAM" id="SSF50475">
    <property type="entry name" value="FMN-binding split barrel"/>
    <property type="match status" value="1"/>
</dbReference>
<feature type="binding site" evidence="5">
    <location>
        <position position="186"/>
    </location>
    <ligand>
        <name>FMN</name>
        <dbReference type="ChEBI" id="CHEBI:58210"/>
    </ligand>
</feature>
<feature type="binding site" evidence="5">
    <location>
        <position position="196"/>
    </location>
    <ligand>
        <name>FMN</name>
        <dbReference type="ChEBI" id="CHEBI:58210"/>
    </ligand>
</feature>
<organism evidence="8 9">
    <name type="scientific">Emticicia soli</name>
    <dbReference type="NCBI Taxonomy" id="2027878"/>
    <lineage>
        <taxon>Bacteria</taxon>
        <taxon>Pseudomonadati</taxon>
        <taxon>Bacteroidota</taxon>
        <taxon>Cytophagia</taxon>
        <taxon>Cytophagales</taxon>
        <taxon>Leadbetterellaceae</taxon>
        <taxon>Emticicia</taxon>
    </lineage>
</organism>
<comment type="similarity">
    <text evidence="1 5">Belongs to the pyridoxamine 5'-phosphate oxidase family.</text>
</comment>
<feature type="binding site" evidence="5">
    <location>
        <begin position="63"/>
        <end position="68"/>
    </location>
    <ligand>
        <name>FMN</name>
        <dbReference type="ChEBI" id="CHEBI:58210"/>
    </ligand>
</feature>
<dbReference type="InterPro" id="IPR019576">
    <property type="entry name" value="Pyridoxamine_oxidase_dimer_C"/>
</dbReference>
<keyword evidence="9" id="KW-1185">Reference proteome</keyword>
<protein>
    <recommendedName>
        <fullName evidence="5">Pyridoxine/pyridoxamine 5'-phosphate oxidase</fullName>
        <ecNumber evidence="5">1.4.3.5</ecNumber>
    </recommendedName>
    <alternativeName>
        <fullName evidence="5">PNP/PMP oxidase</fullName>
        <shortName evidence="5">PNPOx</shortName>
    </alternativeName>
    <alternativeName>
        <fullName evidence="5">Pyridoxal 5'-phosphate synthase</fullName>
    </alternativeName>
</protein>
<evidence type="ECO:0000256" key="4">
    <source>
        <dbReference type="ARBA" id="ARBA00023002"/>
    </source>
</evidence>
<dbReference type="Gene3D" id="2.30.110.10">
    <property type="entry name" value="Electron Transport, Fmn-binding Protein, Chain A"/>
    <property type="match status" value="1"/>
</dbReference>
<feature type="binding site" evidence="5">
    <location>
        <begin position="142"/>
        <end position="143"/>
    </location>
    <ligand>
        <name>FMN</name>
        <dbReference type="ChEBI" id="CHEBI:58210"/>
    </ligand>
</feature>
<feature type="binding site" evidence="5">
    <location>
        <position position="107"/>
    </location>
    <ligand>
        <name>FMN</name>
        <dbReference type="ChEBI" id="CHEBI:58210"/>
    </ligand>
</feature>
<accession>A0ABW5J8X1</accession>
<proteinExistence type="inferred from homology"/>
<dbReference type="PIRSF" id="PIRSF000190">
    <property type="entry name" value="Pyd_amn-ph_oxd"/>
    <property type="match status" value="1"/>
</dbReference>